<dbReference type="GO" id="GO:0015031">
    <property type="term" value="P:protein transport"/>
    <property type="evidence" value="ECO:0007669"/>
    <property type="project" value="UniProtKB-KW"/>
</dbReference>
<name>A0A078A961_STYLE</name>
<evidence type="ECO:0000256" key="2">
    <source>
        <dbReference type="SAM" id="MobiDB-lite"/>
    </source>
</evidence>
<gene>
    <name evidence="4" type="primary">Contig12217.g13053</name>
    <name evidence="4" type="ORF">STYLEM_6303</name>
</gene>
<feature type="compositionally biased region" description="Acidic residues" evidence="2">
    <location>
        <begin position="541"/>
        <end position="584"/>
    </location>
</feature>
<feature type="compositionally biased region" description="Basic and acidic residues" evidence="2">
    <location>
        <begin position="25"/>
        <end position="34"/>
    </location>
</feature>
<dbReference type="AlphaFoldDB" id="A0A078A961"/>
<proteinExistence type="inferred from homology"/>
<comment type="similarity">
    <text evidence="1">Belongs to the SDA1 family.</text>
</comment>
<dbReference type="PANTHER" id="PTHR12730">
    <property type="entry name" value="HSDA/SDA1-RELATED"/>
    <property type="match status" value="1"/>
</dbReference>
<keyword evidence="1" id="KW-0653">Protein transport</keyword>
<keyword evidence="5" id="KW-1185">Reference proteome</keyword>
<dbReference type="Proteomes" id="UP000039865">
    <property type="component" value="Unassembled WGS sequence"/>
</dbReference>
<dbReference type="SUPFAM" id="SSF48371">
    <property type="entry name" value="ARM repeat"/>
    <property type="match status" value="1"/>
</dbReference>
<feature type="compositionally biased region" description="Basic and acidic residues" evidence="2">
    <location>
        <begin position="618"/>
        <end position="651"/>
    </location>
</feature>
<organism evidence="4 5">
    <name type="scientific">Stylonychia lemnae</name>
    <name type="common">Ciliate</name>
    <dbReference type="NCBI Taxonomy" id="5949"/>
    <lineage>
        <taxon>Eukaryota</taxon>
        <taxon>Sar</taxon>
        <taxon>Alveolata</taxon>
        <taxon>Ciliophora</taxon>
        <taxon>Intramacronucleata</taxon>
        <taxon>Spirotrichea</taxon>
        <taxon>Stichotrichia</taxon>
        <taxon>Sporadotrichida</taxon>
        <taxon>Oxytrichidae</taxon>
        <taxon>Stylonychinae</taxon>
        <taxon>Stylonychia</taxon>
    </lineage>
</organism>
<dbReference type="InterPro" id="IPR012977">
    <property type="entry name" value="SDA1_N"/>
</dbReference>
<dbReference type="GO" id="GO:0005730">
    <property type="term" value="C:nucleolus"/>
    <property type="evidence" value="ECO:0007669"/>
    <property type="project" value="UniProtKB-SubCell"/>
</dbReference>
<keyword evidence="1" id="KW-0813">Transport</keyword>
<keyword evidence="1" id="KW-0539">Nucleus</keyword>
<feature type="region of interest" description="Disordered" evidence="2">
    <location>
        <begin position="1"/>
        <end position="34"/>
    </location>
</feature>
<feature type="domain" description="SDA1 N-terminal" evidence="3">
    <location>
        <begin position="94"/>
        <end position="433"/>
    </location>
</feature>
<evidence type="ECO:0000313" key="5">
    <source>
        <dbReference type="Proteomes" id="UP000039865"/>
    </source>
</evidence>
<dbReference type="EMBL" id="CCKQ01006054">
    <property type="protein sequence ID" value="CDW77343.1"/>
    <property type="molecule type" value="Genomic_DNA"/>
</dbReference>
<feature type="compositionally biased region" description="Basic residues" evidence="2">
    <location>
        <begin position="1"/>
        <end position="13"/>
    </location>
</feature>
<protein>
    <recommendedName>
        <fullName evidence="1">Protein SDA1</fullName>
    </recommendedName>
</protein>
<dbReference type="GO" id="GO:0042273">
    <property type="term" value="P:ribosomal large subunit biogenesis"/>
    <property type="evidence" value="ECO:0007669"/>
    <property type="project" value="UniProtKB-UniRule"/>
</dbReference>
<sequence length="803" mass="93706">MTKSSKKRSKSASHAKAMPPQTLSEEQKAQRAKDEALKQTLTFIQDRIKRTPELYKKEFNTHFETFKNSLTQFKTNPGKRSEEIINYCLFFSHQYYSILHPDNRMAMVTSLKILRGKDVVSPTLILPVFFKLFKCKDKELRSYLNAQIINDLKQLNKTHRNHAVNRKLQNFVFEMLQDPNETATKRALSVMIDLYKRKIWNDDKTVNVIAQACLHDNPKVVASSAKFFLVLDYVYESESENDSSGEDDKKLILGKYKGTKKMTKGRLQKVDRAIKQHKRKEKRKNKTKSFTDFLPIDLINDPQSFVEKLFNKLRKSNDRYEVKLLLMRLISRMIGRHQLMLMPFYPHLIRYLQSHDKEKIGEIFAMIIESCHELVPPEEIKPIIEKIITNYITEYCNNQHITIGLNAIREILMRMPLALDESQIEYLVLFRTFKNSSVVGAAKSLINYFRDVCPNLLPKKLRGRFTKIDDDNAKENYIYGKQRISYGIEGIELLQKSEGIDESINMAATRILDDTDLKKLRILKLRQAVKKIDRKGFASSGEEEEKESEKDESEEDSGDEEELSEGEEGEEEQDEGDEDEDQANFEEGSSIEYDGEFEADGEEGEDEEEESQEEEEVVESRGRVKEADKKRSKSVEVKSKAKLNITKDTKKSNKTKFQDSSSGSEDDEEMSEEVNPYHVSSSELEQTSEEENVHGFVYAHNLDTYRKSKREKIEIQMKEREENKDEHKDKFKKKKDKKKGGDTNKKKLKHKPFGMVKQKKLKSINDKLENTKTKLKKLRVQLGKYKKNQKSKFEAKKKRLRMK</sequence>
<evidence type="ECO:0000313" key="4">
    <source>
        <dbReference type="EMBL" id="CDW77343.1"/>
    </source>
</evidence>
<feature type="compositionally biased region" description="Basic and acidic residues" evidence="2">
    <location>
        <begin position="763"/>
        <end position="772"/>
    </location>
</feature>
<evidence type="ECO:0000256" key="1">
    <source>
        <dbReference type="RuleBase" id="RU365057"/>
    </source>
</evidence>
<dbReference type="GO" id="GO:0000055">
    <property type="term" value="P:ribosomal large subunit export from nucleus"/>
    <property type="evidence" value="ECO:0007669"/>
    <property type="project" value="UniProtKB-UniRule"/>
</dbReference>
<dbReference type="InParanoid" id="A0A078A961"/>
<dbReference type="Pfam" id="PF08158">
    <property type="entry name" value="SDA1_HEAT"/>
    <property type="match status" value="1"/>
</dbReference>
<feature type="compositionally biased region" description="Acidic residues" evidence="2">
    <location>
        <begin position="593"/>
        <end position="617"/>
    </location>
</feature>
<evidence type="ECO:0000259" key="3">
    <source>
        <dbReference type="Pfam" id="PF08158"/>
    </source>
</evidence>
<reference evidence="4 5" key="1">
    <citation type="submission" date="2014-06" db="EMBL/GenBank/DDBJ databases">
        <authorList>
            <person name="Swart Estienne"/>
        </authorList>
    </citation>
    <scope>NUCLEOTIDE SEQUENCE [LARGE SCALE GENOMIC DNA]</scope>
    <source>
        <strain evidence="4 5">130c</strain>
    </source>
</reference>
<comment type="function">
    <text evidence="1">Required for 60S pre-ribosomal subunits export to the cytoplasm.</text>
</comment>
<feature type="compositionally biased region" description="Basic residues" evidence="2">
    <location>
        <begin position="746"/>
        <end position="762"/>
    </location>
</feature>
<keyword evidence="1" id="KW-0690">Ribosome biogenesis</keyword>
<feature type="region of interest" description="Disordered" evidence="2">
    <location>
        <begin position="534"/>
        <end position="803"/>
    </location>
</feature>
<dbReference type="OMA" id="AMYKTYK"/>
<accession>A0A078A961</accession>
<feature type="compositionally biased region" description="Basic and acidic residues" evidence="2">
    <location>
        <begin position="703"/>
        <end position="729"/>
    </location>
</feature>
<dbReference type="OrthoDB" id="2196187at2759"/>
<dbReference type="InterPro" id="IPR016024">
    <property type="entry name" value="ARM-type_fold"/>
</dbReference>
<comment type="subcellular location">
    <subcellularLocation>
        <location evidence="1">Nucleus</location>
        <location evidence="1">Nucleolus</location>
    </subcellularLocation>
</comment>
<feature type="compositionally biased region" description="Basic residues" evidence="2">
    <location>
        <begin position="773"/>
        <end position="803"/>
    </location>
</feature>
<dbReference type="PANTHER" id="PTHR12730:SF0">
    <property type="entry name" value="PROTEIN SDA1 HOMOLOG"/>
    <property type="match status" value="1"/>
</dbReference>
<dbReference type="InterPro" id="IPR027312">
    <property type="entry name" value="Sda1"/>
</dbReference>